<feature type="non-terminal residue" evidence="1">
    <location>
        <position position="32"/>
    </location>
</feature>
<evidence type="ECO:0000313" key="1">
    <source>
        <dbReference type="EMBL" id="GAI27580.1"/>
    </source>
</evidence>
<accession>X1NLA5</accession>
<gene>
    <name evidence="1" type="ORF">S06H3_24762</name>
</gene>
<proteinExistence type="predicted"/>
<organism evidence="1">
    <name type="scientific">marine sediment metagenome</name>
    <dbReference type="NCBI Taxonomy" id="412755"/>
    <lineage>
        <taxon>unclassified sequences</taxon>
        <taxon>metagenomes</taxon>
        <taxon>ecological metagenomes</taxon>
    </lineage>
</organism>
<dbReference type="EMBL" id="BARV01013925">
    <property type="protein sequence ID" value="GAI27580.1"/>
    <property type="molecule type" value="Genomic_DNA"/>
</dbReference>
<sequence length="32" mass="3676">MHGLTTLGLMYNKIPPGKNRIYLIEEDLGKFI</sequence>
<name>X1NLA5_9ZZZZ</name>
<protein>
    <submittedName>
        <fullName evidence="1">Uncharacterized protein</fullName>
    </submittedName>
</protein>
<reference evidence="1" key="1">
    <citation type="journal article" date="2014" name="Front. Microbiol.">
        <title>High frequency of phylogenetically diverse reductive dehalogenase-homologous genes in deep subseafloor sedimentary metagenomes.</title>
        <authorList>
            <person name="Kawai M."/>
            <person name="Futagami T."/>
            <person name="Toyoda A."/>
            <person name="Takaki Y."/>
            <person name="Nishi S."/>
            <person name="Hori S."/>
            <person name="Arai W."/>
            <person name="Tsubouchi T."/>
            <person name="Morono Y."/>
            <person name="Uchiyama I."/>
            <person name="Ito T."/>
            <person name="Fujiyama A."/>
            <person name="Inagaki F."/>
            <person name="Takami H."/>
        </authorList>
    </citation>
    <scope>NUCLEOTIDE SEQUENCE</scope>
    <source>
        <strain evidence="1">Expedition CK06-06</strain>
    </source>
</reference>
<dbReference type="AlphaFoldDB" id="X1NLA5"/>
<comment type="caution">
    <text evidence="1">The sequence shown here is derived from an EMBL/GenBank/DDBJ whole genome shotgun (WGS) entry which is preliminary data.</text>
</comment>